<feature type="transmembrane region" description="Helical" evidence="5">
    <location>
        <begin position="23"/>
        <end position="42"/>
    </location>
</feature>
<feature type="transmembrane region" description="Helical" evidence="5">
    <location>
        <begin position="161"/>
        <end position="187"/>
    </location>
</feature>
<dbReference type="InterPro" id="IPR007568">
    <property type="entry name" value="RTA1"/>
</dbReference>
<dbReference type="Pfam" id="PF04479">
    <property type="entry name" value="RTA1"/>
    <property type="match status" value="1"/>
</dbReference>
<dbReference type="EMBL" id="KI912113">
    <property type="protein sequence ID" value="ETS79832.1"/>
    <property type="molecule type" value="Genomic_DNA"/>
</dbReference>
<feature type="transmembrane region" description="Helical" evidence="5">
    <location>
        <begin position="86"/>
        <end position="107"/>
    </location>
</feature>
<dbReference type="AlphaFoldDB" id="W3X368"/>
<proteinExistence type="predicted"/>
<name>W3X368_PESFW</name>
<feature type="transmembrane region" description="Helical" evidence="5">
    <location>
        <begin position="127"/>
        <end position="149"/>
    </location>
</feature>
<dbReference type="OrthoDB" id="3358017at2759"/>
<dbReference type="RefSeq" id="XP_007834133.1">
    <property type="nucleotide sequence ID" value="XM_007835942.1"/>
</dbReference>
<evidence type="ECO:0000256" key="5">
    <source>
        <dbReference type="SAM" id="Phobius"/>
    </source>
</evidence>
<dbReference type="OMA" id="LLMWFVM"/>
<gene>
    <name evidence="6" type="ORF">PFICI_07361</name>
</gene>
<dbReference type="PANTHER" id="PTHR31465:SF1">
    <property type="entry name" value="PROTEIN RTA1-RELATED"/>
    <property type="match status" value="1"/>
</dbReference>
<dbReference type="PANTHER" id="PTHR31465">
    <property type="entry name" value="PROTEIN RTA1-RELATED"/>
    <property type="match status" value="1"/>
</dbReference>
<keyword evidence="3 5" id="KW-1133">Transmembrane helix</keyword>
<evidence type="ECO:0000256" key="1">
    <source>
        <dbReference type="ARBA" id="ARBA00004141"/>
    </source>
</evidence>
<feature type="transmembrane region" description="Helical" evidence="5">
    <location>
        <begin position="208"/>
        <end position="226"/>
    </location>
</feature>
<keyword evidence="7" id="KW-1185">Reference proteome</keyword>
<keyword evidence="4 5" id="KW-0472">Membrane</keyword>
<dbReference type="GeneID" id="19272374"/>
<evidence type="ECO:0008006" key="8">
    <source>
        <dbReference type="Google" id="ProtNLM"/>
    </source>
</evidence>
<dbReference type="Proteomes" id="UP000030651">
    <property type="component" value="Unassembled WGS sequence"/>
</dbReference>
<feature type="transmembrane region" description="Helical" evidence="5">
    <location>
        <begin position="246"/>
        <end position="263"/>
    </location>
</feature>
<evidence type="ECO:0000313" key="7">
    <source>
        <dbReference type="Proteomes" id="UP000030651"/>
    </source>
</evidence>
<dbReference type="InParanoid" id="W3X368"/>
<dbReference type="FunCoup" id="W3X368">
    <property type="interactions" value="20"/>
</dbReference>
<evidence type="ECO:0000256" key="3">
    <source>
        <dbReference type="ARBA" id="ARBA00022989"/>
    </source>
</evidence>
<evidence type="ECO:0000256" key="2">
    <source>
        <dbReference type="ARBA" id="ARBA00022692"/>
    </source>
</evidence>
<evidence type="ECO:0000313" key="6">
    <source>
        <dbReference type="EMBL" id="ETS79832.1"/>
    </source>
</evidence>
<protein>
    <recommendedName>
        <fullName evidence="8">Protein RTA1</fullName>
    </recommendedName>
</protein>
<reference evidence="7" key="1">
    <citation type="journal article" date="2015" name="BMC Genomics">
        <title>Genomic and transcriptomic analysis of the endophytic fungus Pestalotiopsis fici reveals its lifestyle and high potential for synthesis of natural products.</title>
        <authorList>
            <person name="Wang X."/>
            <person name="Zhang X."/>
            <person name="Liu L."/>
            <person name="Xiang M."/>
            <person name="Wang W."/>
            <person name="Sun X."/>
            <person name="Che Y."/>
            <person name="Guo L."/>
            <person name="Liu G."/>
            <person name="Guo L."/>
            <person name="Wang C."/>
            <person name="Yin W.B."/>
            <person name="Stadler M."/>
            <person name="Zhang X."/>
            <person name="Liu X."/>
        </authorList>
    </citation>
    <scope>NUCLEOTIDE SEQUENCE [LARGE SCALE GENOMIC DNA]</scope>
    <source>
        <strain evidence="7">W106-1 / CGMCC3.15140</strain>
    </source>
</reference>
<dbReference type="KEGG" id="pfy:PFICI_07361"/>
<dbReference type="HOGENOM" id="CLU_033465_3_1_1"/>
<comment type="subcellular location">
    <subcellularLocation>
        <location evidence="1">Membrane</location>
        <topology evidence="1">Multi-pass membrane protein</topology>
    </subcellularLocation>
</comment>
<evidence type="ECO:0000256" key="4">
    <source>
        <dbReference type="ARBA" id="ARBA00023136"/>
    </source>
</evidence>
<sequence length="301" mass="34267">MSNLCNPYWRTATYSFYRYEPSVAAAVIFCVLFLATTLVHFWQMYRTKSWFLGALVAGCFTEFIGYAARTSSARQEPGCWKMMPYIIQSVFILLSPALFSASIYVILGRIIQLTGGDSHAIIPNRRITKTFVIGDLICLFMQCAAGGLMGGSRALPVLYKIGNGVVIASLILQLLWFAFFVVVAAMFHRSMRRAPTIDAQRPNVRWENYLYTLYIVSSFVMVRSLFRAIEFIEGSNGYLQKSEALFYVFDSLLMFLAVIYMHWKHPSEIGALLRGEEEPCTNGLKLILMKPDTTVWSKFRM</sequence>
<accession>W3X368</accession>
<feature type="transmembrane region" description="Helical" evidence="5">
    <location>
        <begin position="49"/>
        <end position="66"/>
    </location>
</feature>
<dbReference type="GO" id="GO:0016020">
    <property type="term" value="C:membrane"/>
    <property type="evidence" value="ECO:0007669"/>
    <property type="project" value="UniProtKB-SubCell"/>
</dbReference>
<dbReference type="eggNOG" id="ENOG502SK3S">
    <property type="taxonomic scope" value="Eukaryota"/>
</dbReference>
<keyword evidence="2 5" id="KW-0812">Transmembrane</keyword>
<organism evidence="6 7">
    <name type="scientific">Pestalotiopsis fici (strain W106-1 / CGMCC3.15140)</name>
    <dbReference type="NCBI Taxonomy" id="1229662"/>
    <lineage>
        <taxon>Eukaryota</taxon>
        <taxon>Fungi</taxon>
        <taxon>Dikarya</taxon>
        <taxon>Ascomycota</taxon>
        <taxon>Pezizomycotina</taxon>
        <taxon>Sordariomycetes</taxon>
        <taxon>Xylariomycetidae</taxon>
        <taxon>Amphisphaeriales</taxon>
        <taxon>Sporocadaceae</taxon>
        <taxon>Pestalotiopsis</taxon>
    </lineage>
</organism>